<sequence length="110" mass="11657">MWCVDRGVGRDLRAVGAGMLAWCCGPVGHGGLRAALPQVWPGGWRLVRGVAASLADGTLGVTSAAAIRPWYSLVDHSVSSHRREGTGESVVPDVQRPDRQNEANKDPGFP</sequence>
<feature type="region of interest" description="Disordered" evidence="1">
    <location>
        <begin position="80"/>
        <end position="110"/>
    </location>
</feature>
<evidence type="ECO:0000313" key="3">
    <source>
        <dbReference type="Proteomes" id="UP001164803"/>
    </source>
</evidence>
<name>A0ABY6Z593_9BACL</name>
<evidence type="ECO:0000256" key="1">
    <source>
        <dbReference type="SAM" id="MobiDB-lite"/>
    </source>
</evidence>
<evidence type="ECO:0008006" key="4">
    <source>
        <dbReference type="Google" id="ProtNLM"/>
    </source>
</evidence>
<gene>
    <name evidence="2" type="ORF">NZD86_01165</name>
</gene>
<organism evidence="2 3">
    <name type="scientific">Alicyclobacillus dauci</name>
    <dbReference type="NCBI Taxonomy" id="1475485"/>
    <lineage>
        <taxon>Bacteria</taxon>
        <taxon>Bacillati</taxon>
        <taxon>Bacillota</taxon>
        <taxon>Bacilli</taxon>
        <taxon>Bacillales</taxon>
        <taxon>Alicyclobacillaceae</taxon>
        <taxon>Alicyclobacillus</taxon>
    </lineage>
</organism>
<accession>A0ABY6Z593</accession>
<evidence type="ECO:0000313" key="2">
    <source>
        <dbReference type="EMBL" id="WAH37190.1"/>
    </source>
</evidence>
<feature type="compositionally biased region" description="Basic and acidic residues" evidence="1">
    <location>
        <begin position="95"/>
        <end position="110"/>
    </location>
</feature>
<dbReference type="Proteomes" id="UP001164803">
    <property type="component" value="Chromosome"/>
</dbReference>
<proteinExistence type="predicted"/>
<dbReference type="RefSeq" id="WP_268044640.1">
    <property type="nucleotide sequence ID" value="NZ_CP104064.1"/>
</dbReference>
<dbReference type="EMBL" id="CP104064">
    <property type="protein sequence ID" value="WAH37190.1"/>
    <property type="molecule type" value="Genomic_DNA"/>
</dbReference>
<reference evidence="2" key="1">
    <citation type="submission" date="2022-08" db="EMBL/GenBank/DDBJ databases">
        <title>Alicyclobacillus dauci DSM2870, complete genome.</title>
        <authorList>
            <person name="Wang Q."/>
            <person name="Cai R."/>
            <person name="Wang Z."/>
        </authorList>
    </citation>
    <scope>NUCLEOTIDE SEQUENCE</scope>
    <source>
        <strain evidence="2">DSM 28700</strain>
    </source>
</reference>
<protein>
    <recommendedName>
        <fullName evidence="4">Secreted protein</fullName>
    </recommendedName>
</protein>
<keyword evidence="3" id="KW-1185">Reference proteome</keyword>